<dbReference type="Proteomes" id="UP000276232">
    <property type="component" value="Unassembled WGS sequence"/>
</dbReference>
<dbReference type="RefSeq" id="WP_241967130.1">
    <property type="nucleotide sequence ID" value="NZ_RJKN01000004.1"/>
</dbReference>
<accession>A0A3N1HLM1</accession>
<dbReference type="AlphaFoldDB" id="A0A3N1HLM1"/>
<keyword evidence="2" id="KW-1185">Reference proteome</keyword>
<gene>
    <name evidence="1" type="ORF">EDC03_1996</name>
</gene>
<evidence type="ECO:0000313" key="2">
    <source>
        <dbReference type="Proteomes" id="UP000276232"/>
    </source>
</evidence>
<evidence type="ECO:0008006" key="3">
    <source>
        <dbReference type="Google" id="ProtNLM"/>
    </source>
</evidence>
<dbReference type="SUPFAM" id="SSF53335">
    <property type="entry name" value="S-adenosyl-L-methionine-dependent methyltransferases"/>
    <property type="match status" value="1"/>
</dbReference>
<comment type="caution">
    <text evidence="1">The sequence shown here is derived from an EMBL/GenBank/DDBJ whole genome shotgun (WGS) entry which is preliminary data.</text>
</comment>
<organism evidence="1 2">
    <name type="scientific">Pseudokineococcus lusitanus</name>
    <dbReference type="NCBI Taxonomy" id="763993"/>
    <lineage>
        <taxon>Bacteria</taxon>
        <taxon>Bacillati</taxon>
        <taxon>Actinomycetota</taxon>
        <taxon>Actinomycetes</taxon>
        <taxon>Kineosporiales</taxon>
        <taxon>Kineosporiaceae</taxon>
        <taxon>Pseudokineococcus</taxon>
    </lineage>
</organism>
<dbReference type="InParanoid" id="A0A3N1HLM1"/>
<sequence length="296" mass="30871">MPSPSSAAVPAGALARRAPAGAPVGVVTRGTTGPDRLRRVDRWAAGPGARLLLAAEDPLVVDLGFGAVPTTTLRLARALREVRPDVAVVGLEVDRERAALARRLLDGLPAAEVRGVDVGVGGFELGGPVAGRRPVLVRAANVLRQYAVEDVPAAWDLVTGRLAPGGLLLDVTCDEVGRRAAWAVVGADGPRELVLSVRTADLALPGAQPSDVAERLPKALVHANVPGTRVHAWLAALDAAWHRAAPLAPWGPRQRWVATCRAVAAEGWPVVVRAPRGGPRRWRLGEVAVAWGAVAP</sequence>
<evidence type="ECO:0000313" key="1">
    <source>
        <dbReference type="EMBL" id="ROP43390.1"/>
    </source>
</evidence>
<dbReference type="EMBL" id="RJKN01000004">
    <property type="protein sequence ID" value="ROP43390.1"/>
    <property type="molecule type" value="Genomic_DNA"/>
</dbReference>
<dbReference type="InterPro" id="IPR029063">
    <property type="entry name" value="SAM-dependent_MTases_sf"/>
</dbReference>
<name>A0A3N1HLM1_9ACTN</name>
<proteinExistence type="predicted"/>
<reference evidence="1 2" key="1">
    <citation type="journal article" date="2015" name="Stand. Genomic Sci.">
        <title>Genomic Encyclopedia of Bacterial and Archaeal Type Strains, Phase III: the genomes of soil and plant-associated and newly described type strains.</title>
        <authorList>
            <person name="Whitman W.B."/>
            <person name="Woyke T."/>
            <person name="Klenk H.P."/>
            <person name="Zhou Y."/>
            <person name="Lilburn T.G."/>
            <person name="Beck B.J."/>
            <person name="De Vos P."/>
            <person name="Vandamme P."/>
            <person name="Eisen J.A."/>
            <person name="Garrity G."/>
            <person name="Hugenholtz P."/>
            <person name="Kyrpides N.C."/>
        </authorList>
    </citation>
    <scope>NUCLEOTIDE SEQUENCE [LARGE SCALE GENOMIC DNA]</scope>
    <source>
        <strain evidence="1 2">CECT 7306</strain>
    </source>
</reference>
<protein>
    <recommendedName>
        <fullName evidence="3">SAM-dependent methyltransferase</fullName>
    </recommendedName>
</protein>